<keyword evidence="1" id="KW-0812">Transmembrane</keyword>
<gene>
    <name evidence="2" type="ORF">WMG39_26165</name>
</gene>
<name>A0ABU8YVG7_9CYAN</name>
<feature type="transmembrane region" description="Helical" evidence="1">
    <location>
        <begin position="14"/>
        <end position="40"/>
    </location>
</feature>
<proteinExistence type="predicted"/>
<dbReference type="Proteomes" id="UP001384579">
    <property type="component" value="Unassembled WGS sequence"/>
</dbReference>
<dbReference type="RefSeq" id="WP_340519166.1">
    <property type="nucleotide sequence ID" value="NZ_JBBLXS010000572.1"/>
</dbReference>
<dbReference type="EMBL" id="JBBLXS010000572">
    <property type="protein sequence ID" value="MEK0188300.1"/>
    <property type="molecule type" value="Genomic_DNA"/>
</dbReference>
<reference evidence="2 3" key="1">
    <citation type="journal article" date="2020" name="Harmful Algae">
        <title>Molecular and morphological characterization of a novel dihydroanatoxin-a producing Microcoleus species (cyanobacteria) from the Russian River, California, USA.</title>
        <authorList>
            <person name="Conklin K.Y."/>
            <person name="Stancheva R."/>
            <person name="Otten T.G."/>
            <person name="Fadness R."/>
            <person name="Boyer G.L."/>
            <person name="Read B."/>
            <person name="Zhang X."/>
            <person name="Sheath R.G."/>
        </authorList>
    </citation>
    <scope>NUCLEOTIDE SEQUENCE [LARGE SCALE GENOMIC DNA]</scope>
    <source>
        <strain evidence="2 3">PTRS2</strain>
    </source>
</reference>
<evidence type="ECO:0000313" key="3">
    <source>
        <dbReference type="Proteomes" id="UP001384579"/>
    </source>
</evidence>
<protein>
    <submittedName>
        <fullName evidence="2">Type IV pilin-like G/H family protein</fullName>
    </submittedName>
</protein>
<organism evidence="2 3">
    <name type="scientific">Microcoleus anatoxicus PTRS2</name>
    <dbReference type="NCBI Taxonomy" id="2705321"/>
    <lineage>
        <taxon>Bacteria</taxon>
        <taxon>Bacillati</taxon>
        <taxon>Cyanobacteriota</taxon>
        <taxon>Cyanophyceae</taxon>
        <taxon>Oscillatoriophycideae</taxon>
        <taxon>Oscillatoriales</taxon>
        <taxon>Microcoleaceae</taxon>
        <taxon>Microcoleus</taxon>
        <taxon>Microcoleus anatoxicus</taxon>
    </lineage>
</organism>
<evidence type="ECO:0000256" key="1">
    <source>
        <dbReference type="SAM" id="Phobius"/>
    </source>
</evidence>
<keyword evidence="1" id="KW-0472">Membrane</keyword>
<dbReference type="Pfam" id="PF16734">
    <property type="entry name" value="Pilin_GH"/>
    <property type="match status" value="1"/>
</dbReference>
<keyword evidence="1" id="KW-1133">Transmembrane helix</keyword>
<evidence type="ECO:0000313" key="2">
    <source>
        <dbReference type="EMBL" id="MEK0188300.1"/>
    </source>
</evidence>
<accession>A0ABU8YVG7</accession>
<comment type="caution">
    <text evidence="2">The sequence shown here is derived from an EMBL/GenBank/DDBJ whole genome shotgun (WGS) entry which is preliminary data.</text>
</comment>
<keyword evidence="3" id="KW-1185">Reference proteome</keyword>
<sequence length="168" mass="18203">MSNKSYNSIRNSPIYNGCGCLVIFVFYGLAIAGLISSLFFSGSSPQKAKQSEAKQYVDSINKAQQAYFAEESVFRTSVEALGLGLKTETANYKYSLRATQKAVFNYGVSKQKELKSYVGGVFVVSVKDGSSTRRILCQADSPGTIKPAEPTYENGEVVCGKGTIEVTK</sequence>
<dbReference type="InterPro" id="IPR031975">
    <property type="entry name" value="Pilin_GH"/>
</dbReference>